<keyword evidence="3" id="KW-1185">Reference proteome</keyword>
<gene>
    <name evidence="2" type="ORF">SAMN04489717_1704</name>
</gene>
<dbReference type="InterPro" id="IPR051678">
    <property type="entry name" value="AGP_Transferase"/>
</dbReference>
<dbReference type="Proteomes" id="UP000198983">
    <property type="component" value="Chromosome I"/>
</dbReference>
<evidence type="ECO:0000313" key="2">
    <source>
        <dbReference type="EMBL" id="SDS12621.1"/>
    </source>
</evidence>
<evidence type="ECO:0000259" key="1">
    <source>
        <dbReference type="Pfam" id="PF01636"/>
    </source>
</evidence>
<keyword evidence="2" id="KW-0808">Transferase</keyword>
<accession>A0A1H1PMW1</accession>
<dbReference type="GO" id="GO:0016301">
    <property type="term" value="F:kinase activity"/>
    <property type="evidence" value="ECO:0007669"/>
    <property type="project" value="UniProtKB-KW"/>
</dbReference>
<organism evidence="2 3">
    <name type="scientific">Actinopolymorpha singaporensis</name>
    <dbReference type="NCBI Taxonomy" id="117157"/>
    <lineage>
        <taxon>Bacteria</taxon>
        <taxon>Bacillati</taxon>
        <taxon>Actinomycetota</taxon>
        <taxon>Actinomycetes</taxon>
        <taxon>Propionibacteriales</taxon>
        <taxon>Actinopolymorphaceae</taxon>
        <taxon>Actinopolymorpha</taxon>
    </lineage>
</organism>
<evidence type="ECO:0000313" key="3">
    <source>
        <dbReference type="Proteomes" id="UP000198983"/>
    </source>
</evidence>
<feature type="domain" description="Aminoglycoside phosphotransferase" evidence="1">
    <location>
        <begin position="36"/>
        <end position="282"/>
    </location>
</feature>
<dbReference type="SUPFAM" id="SSF56112">
    <property type="entry name" value="Protein kinase-like (PK-like)"/>
    <property type="match status" value="1"/>
</dbReference>
<dbReference type="PANTHER" id="PTHR21310">
    <property type="entry name" value="AMINOGLYCOSIDE PHOSPHOTRANSFERASE-RELATED-RELATED"/>
    <property type="match status" value="1"/>
</dbReference>
<sequence length="329" mass="35187">MTNTEVHLYEAMGERLPDAEVAAAVRTQVGAPVDAVRPLAGFVGNQDFLVTTGRGDFVLKAGDAHAVVSEAWACERVRAVGVPVPEVVAVDADRNTLALPYLLMRRLPGAPVDDVDDADAALETAGRWLRAVHEIEVEGYGLLTASGRGGPGERGGPPAQVHGRESTWADVVARPLAELPALVAEKILDEPLAERVRSAFAADAGLLAYGTGGGSGRDGDRRGVLLHADLHPRHVFAERGRLTGIIDWGDATVGDPAYEFGRYSRAGDASLALVLRGYQPDRDAEFDRRIVLYRVLWSLYALVWEHAAGGDWFAGHVQAVRDGLHALDA</sequence>
<protein>
    <submittedName>
        <fullName evidence="2">Predicted kinase, aminoglycoside phosphotransferase (APT) family</fullName>
    </submittedName>
</protein>
<dbReference type="EMBL" id="LT629732">
    <property type="protein sequence ID" value="SDS12621.1"/>
    <property type="molecule type" value="Genomic_DNA"/>
</dbReference>
<reference evidence="2 3" key="1">
    <citation type="submission" date="2016-10" db="EMBL/GenBank/DDBJ databases">
        <authorList>
            <person name="de Groot N.N."/>
        </authorList>
    </citation>
    <scope>NUCLEOTIDE SEQUENCE [LARGE SCALE GENOMIC DNA]</scope>
    <source>
        <strain evidence="2 3">DSM 22024</strain>
    </source>
</reference>
<dbReference type="Pfam" id="PF01636">
    <property type="entry name" value="APH"/>
    <property type="match status" value="1"/>
</dbReference>
<dbReference type="Gene3D" id="3.30.200.150">
    <property type="match status" value="1"/>
</dbReference>
<dbReference type="STRING" id="117157.SAMN04489717_1704"/>
<keyword evidence="2" id="KW-0418">Kinase</keyword>
<dbReference type="OrthoDB" id="3806873at2"/>
<dbReference type="RefSeq" id="WP_092652160.1">
    <property type="nucleotide sequence ID" value="NZ_LT629732.1"/>
</dbReference>
<dbReference type="AlphaFoldDB" id="A0A1H1PMW1"/>
<dbReference type="Gene3D" id="3.90.1200.10">
    <property type="match status" value="1"/>
</dbReference>
<proteinExistence type="predicted"/>
<name>A0A1H1PMW1_9ACTN</name>
<dbReference type="InterPro" id="IPR011009">
    <property type="entry name" value="Kinase-like_dom_sf"/>
</dbReference>
<dbReference type="InterPro" id="IPR002575">
    <property type="entry name" value="Aminoglycoside_PTrfase"/>
</dbReference>
<dbReference type="PANTHER" id="PTHR21310:SF15">
    <property type="entry name" value="AMINOGLYCOSIDE PHOSPHOTRANSFERASE DOMAIN-CONTAINING PROTEIN"/>
    <property type="match status" value="1"/>
</dbReference>